<evidence type="ECO:0000313" key="1">
    <source>
        <dbReference type="EMBL" id="KGO90206.1"/>
    </source>
</evidence>
<sequence length="277" mass="31255">MHKFTLEILFQIIGIGSASGLMFKNNQVLVVGDNSSYFYEYNIATKTLERHPLTENPSENIAKKDKPDFEAVTEFEGKIYIFGSGSTEKRTKMMQLDAKTKTVEATTDLSDLYLSMQTFAELPEGDLNIEGVARKDNEWFFFNRGNGAKGKNIVFTVQGKNLTEEFNIITNEYKLPKLKGIRASFTDAVLVGDILYFLATAENTDSTYNDGEVLGSLIGSIDTKTMKIGFTKKITNTHKFEGLTLYKETEKEISFLLCEDKDTEELKADIFLLNLKK</sequence>
<proteinExistence type="predicted"/>
<dbReference type="AlphaFoldDB" id="A0A0A2MF58"/>
<dbReference type="OrthoDB" id="6710009at2"/>
<dbReference type="EMBL" id="JRLW01000003">
    <property type="protein sequence ID" value="KGO90206.1"/>
    <property type="molecule type" value="Genomic_DNA"/>
</dbReference>
<dbReference type="Pfam" id="PF22000">
    <property type="entry name" value="DUF6929"/>
    <property type="match status" value="1"/>
</dbReference>
<keyword evidence="2" id="KW-1185">Reference proteome</keyword>
<dbReference type="RefSeq" id="WP_026981188.1">
    <property type="nucleotide sequence ID" value="NZ_JRLW01000003.1"/>
</dbReference>
<gene>
    <name evidence="1" type="ORF">Q764_03865</name>
</gene>
<dbReference type="InterPro" id="IPR011043">
    <property type="entry name" value="Gal_Oxase/kelch_b-propeller"/>
</dbReference>
<protein>
    <submittedName>
        <fullName evidence="1">Uncharacterized protein</fullName>
    </submittedName>
</protein>
<dbReference type="Proteomes" id="UP000030121">
    <property type="component" value="Unassembled WGS sequence"/>
</dbReference>
<dbReference type="InterPro" id="IPR053851">
    <property type="entry name" value="DUF6929"/>
</dbReference>
<name>A0A0A2MF58_9FLAO</name>
<organism evidence="1 2">
    <name type="scientific">Flavobacterium suncheonense GH29-5 = DSM 17707</name>
    <dbReference type="NCBI Taxonomy" id="1121899"/>
    <lineage>
        <taxon>Bacteria</taxon>
        <taxon>Pseudomonadati</taxon>
        <taxon>Bacteroidota</taxon>
        <taxon>Flavobacteriia</taxon>
        <taxon>Flavobacteriales</taxon>
        <taxon>Flavobacteriaceae</taxon>
        <taxon>Flavobacterium</taxon>
    </lineage>
</organism>
<dbReference type="SUPFAM" id="SSF50965">
    <property type="entry name" value="Galactose oxidase, central domain"/>
    <property type="match status" value="1"/>
</dbReference>
<accession>A0A0A2MF58</accession>
<dbReference type="eggNOG" id="ENOG502ZBTT">
    <property type="taxonomic scope" value="Bacteria"/>
</dbReference>
<reference evidence="1 2" key="1">
    <citation type="submission" date="2013-09" db="EMBL/GenBank/DDBJ databases">
        <authorList>
            <person name="Zeng Z."/>
            <person name="Chen C."/>
        </authorList>
    </citation>
    <scope>NUCLEOTIDE SEQUENCE [LARGE SCALE GENOMIC DNA]</scope>
    <source>
        <strain evidence="1 2">GH29-5</strain>
    </source>
</reference>
<evidence type="ECO:0000313" key="2">
    <source>
        <dbReference type="Proteomes" id="UP000030121"/>
    </source>
</evidence>
<dbReference type="STRING" id="1121899.GCA_000430025_00153"/>
<comment type="caution">
    <text evidence="1">The sequence shown here is derived from an EMBL/GenBank/DDBJ whole genome shotgun (WGS) entry which is preliminary data.</text>
</comment>